<organism evidence="2 3">
    <name type="scientific">Chitinophaga caseinilytica</name>
    <dbReference type="NCBI Taxonomy" id="2267521"/>
    <lineage>
        <taxon>Bacteria</taxon>
        <taxon>Pseudomonadati</taxon>
        <taxon>Bacteroidota</taxon>
        <taxon>Chitinophagia</taxon>
        <taxon>Chitinophagales</taxon>
        <taxon>Chitinophagaceae</taxon>
        <taxon>Chitinophaga</taxon>
    </lineage>
</organism>
<reference evidence="2 3" key="1">
    <citation type="submission" date="2024-03" db="EMBL/GenBank/DDBJ databases">
        <title>Chitinophaga caseinilytica sp. nov., a casein hydrolysing bacterium isolated from forest soil.</title>
        <authorList>
            <person name="Lee D.S."/>
            <person name="Han D.M."/>
            <person name="Baek J.H."/>
            <person name="Choi D.G."/>
            <person name="Jeon J.H."/>
            <person name="Jeon C.O."/>
        </authorList>
    </citation>
    <scope>NUCLEOTIDE SEQUENCE [LARGE SCALE GENOMIC DNA]</scope>
    <source>
        <strain evidence="2 3">KACC 19118</strain>
    </source>
</reference>
<dbReference type="Gene3D" id="3.10.180.10">
    <property type="entry name" value="2,3-Dihydroxybiphenyl 1,2-Dioxygenase, domain 1"/>
    <property type="match status" value="1"/>
</dbReference>
<gene>
    <name evidence="2" type="ORF">WJU22_07875</name>
</gene>
<dbReference type="Pfam" id="PF00903">
    <property type="entry name" value="Glyoxalase"/>
    <property type="match status" value="1"/>
</dbReference>
<sequence>MQKPRKIDAETNVITWFEIPVSDTPRAKKFYETILDIEMRTVQAGDNEELTFFPSDPNVVQATSGRVTGVLTKSPQAKPGETGTLIYLNAYPEIQSVLNRVVPAGGTIVTPRHLIKAGYIAVIRDTEGNRIGLHAEH</sequence>
<dbReference type="InterPro" id="IPR037523">
    <property type="entry name" value="VOC_core"/>
</dbReference>
<protein>
    <submittedName>
        <fullName evidence="2">VOC family protein</fullName>
    </submittedName>
</protein>
<evidence type="ECO:0000313" key="2">
    <source>
        <dbReference type="EMBL" id="WZN48090.1"/>
    </source>
</evidence>
<feature type="domain" description="VOC" evidence="1">
    <location>
        <begin position="13"/>
        <end position="136"/>
    </location>
</feature>
<proteinExistence type="predicted"/>
<dbReference type="Proteomes" id="UP001449657">
    <property type="component" value="Chromosome"/>
</dbReference>
<name>A0ABZ2Z769_9BACT</name>
<dbReference type="InterPro" id="IPR029068">
    <property type="entry name" value="Glyas_Bleomycin-R_OHBP_Dase"/>
</dbReference>
<dbReference type="CDD" id="cd07247">
    <property type="entry name" value="SgaA_N_like"/>
    <property type="match status" value="1"/>
</dbReference>
<dbReference type="InterPro" id="IPR004360">
    <property type="entry name" value="Glyas_Fos-R_dOase_dom"/>
</dbReference>
<accession>A0ABZ2Z769</accession>
<dbReference type="SUPFAM" id="SSF54593">
    <property type="entry name" value="Glyoxalase/Bleomycin resistance protein/Dihydroxybiphenyl dioxygenase"/>
    <property type="match status" value="1"/>
</dbReference>
<dbReference type="EMBL" id="CP150096">
    <property type="protein sequence ID" value="WZN48090.1"/>
    <property type="molecule type" value="Genomic_DNA"/>
</dbReference>
<dbReference type="PANTHER" id="PTHR33993">
    <property type="entry name" value="GLYOXALASE-RELATED"/>
    <property type="match status" value="1"/>
</dbReference>
<dbReference type="PROSITE" id="PS51819">
    <property type="entry name" value="VOC"/>
    <property type="match status" value="1"/>
</dbReference>
<dbReference type="RefSeq" id="WP_341842690.1">
    <property type="nucleotide sequence ID" value="NZ_CP149792.1"/>
</dbReference>
<keyword evidence="3" id="KW-1185">Reference proteome</keyword>
<evidence type="ECO:0000259" key="1">
    <source>
        <dbReference type="PROSITE" id="PS51819"/>
    </source>
</evidence>
<dbReference type="InterPro" id="IPR052164">
    <property type="entry name" value="Anthracycline_SecMetBiosynth"/>
</dbReference>
<evidence type="ECO:0000313" key="3">
    <source>
        <dbReference type="Proteomes" id="UP001449657"/>
    </source>
</evidence>
<dbReference type="PANTHER" id="PTHR33993:SF2">
    <property type="entry name" value="VOC DOMAIN-CONTAINING PROTEIN"/>
    <property type="match status" value="1"/>
</dbReference>